<dbReference type="Gene3D" id="2.40.10.220">
    <property type="entry name" value="predicted glycosyltransferase like domains"/>
    <property type="match status" value="1"/>
</dbReference>
<dbReference type="GO" id="GO:0035438">
    <property type="term" value="F:cyclic-di-GMP binding"/>
    <property type="evidence" value="ECO:0007669"/>
    <property type="project" value="InterPro"/>
</dbReference>
<organism evidence="2">
    <name type="scientific">marine sediment metagenome</name>
    <dbReference type="NCBI Taxonomy" id="412755"/>
    <lineage>
        <taxon>unclassified sequences</taxon>
        <taxon>metagenomes</taxon>
        <taxon>ecological metagenomes</taxon>
    </lineage>
</organism>
<feature type="domain" description="PilZ" evidence="1">
    <location>
        <begin position="9"/>
        <end position="102"/>
    </location>
</feature>
<dbReference type="Pfam" id="PF07238">
    <property type="entry name" value="PilZ"/>
    <property type="match status" value="1"/>
</dbReference>
<sequence length="110" mass="12198">MSDQVKESRVHDRHELACPVVVVDADGRELFRAKTVNVSDGGVLLEPTGDVLPAGHSVHLNIRIPRETLNTFMYEDFFSQASVVRCQSGEDGPFSIAMKFNDPLKLDLDV</sequence>
<gene>
    <name evidence="2" type="ORF">LCGC14_2468310</name>
</gene>
<evidence type="ECO:0000313" key="2">
    <source>
        <dbReference type="EMBL" id="KKL19156.1"/>
    </source>
</evidence>
<dbReference type="AlphaFoldDB" id="A0A0F9DN84"/>
<proteinExistence type="predicted"/>
<protein>
    <recommendedName>
        <fullName evidence="1">PilZ domain-containing protein</fullName>
    </recommendedName>
</protein>
<accession>A0A0F9DN84</accession>
<reference evidence="2" key="1">
    <citation type="journal article" date="2015" name="Nature">
        <title>Complex archaea that bridge the gap between prokaryotes and eukaryotes.</title>
        <authorList>
            <person name="Spang A."/>
            <person name="Saw J.H."/>
            <person name="Jorgensen S.L."/>
            <person name="Zaremba-Niedzwiedzka K."/>
            <person name="Martijn J."/>
            <person name="Lind A.E."/>
            <person name="van Eijk R."/>
            <person name="Schleper C."/>
            <person name="Guy L."/>
            <person name="Ettema T.J."/>
        </authorList>
    </citation>
    <scope>NUCLEOTIDE SEQUENCE</scope>
</reference>
<dbReference type="EMBL" id="LAZR01038593">
    <property type="protein sequence ID" value="KKL19156.1"/>
    <property type="molecule type" value="Genomic_DNA"/>
</dbReference>
<evidence type="ECO:0000259" key="1">
    <source>
        <dbReference type="Pfam" id="PF07238"/>
    </source>
</evidence>
<name>A0A0F9DN84_9ZZZZ</name>
<dbReference type="InterPro" id="IPR009875">
    <property type="entry name" value="PilZ_domain"/>
</dbReference>
<comment type="caution">
    <text evidence="2">The sequence shown here is derived from an EMBL/GenBank/DDBJ whole genome shotgun (WGS) entry which is preliminary data.</text>
</comment>